<reference evidence="3" key="1">
    <citation type="submission" date="2021-03" db="EMBL/GenBank/DDBJ databases">
        <authorList>
            <person name="Tran Van P."/>
        </authorList>
    </citation>
    <scope>NUCLEOTIDE SEQUENCE</scope>
</reference>
<dbReference type="Gene3D" id="3.60.130.10">
    <property type="entry name" value="Clavaminate synthase-like"/>
    <property type="match status" value="1"/>
</dbReference>
<dbReference type="InterPro" id="IPR051178">
    <property type="entry name" value="TfdA_dioxygenase"/>
</dbReference>
<dbReference type="PANTHER" id="PTHR43779">
    <property type="entry name" value="DIOXYGENASE RV0097-RELATED"/>
    <property type="match status" value="1"/>
</dbReference>
<evidence type="ECO:0008006" key="5">
    <source>
        <dbReference type="Google" id="ProtNLM"/>
    </source>
</evidence>
<accession>A0ABN7P038</accession>
<dbReference type="EMBL" id="CAJPIN010012063">
    <property type="protein sequence ID" value="CAG2060320.1"/>
    <property type="molecule type" value="Genomic_DNA"/>
</dbReference>
<sequence length="201" mass="22992">MRSMALEGHERWRYSLASVWSLHKVKTDCVFAVLGSWRDASDCAVVGLWPSGSPDLTPLDFFPWSMLKGKVSHNKPWMRMELQEKIRRKIKAVTPDVVVMCFHTGMVSGYVWDKGTEGERYATDDEFNHINQDIEDEFKKDGGKIQYVHQWSEGEFIISDNLAVGHEATPETQLPRSKVGLRVLHRTTIKGTHPPDSLRSH</sequence>
<name>A0ABN7P038_TIMPD</name>
<evidence type="ECO:0000256" key="1">
    <source>
        <dbReference type="ARBA" id="ARBA00023002"/>
    </source>
</evidence>
<dbReference type="PANTHER" id="PTHR43779:SF3">
    <property type="entry name" value="(3R)-3-[(CARBOXYMETHYL)AMINO]FATTY ACID OXYGENASE_DECARBOXYLASE"/>
    <property type="match status" value="1"/>
</dbReference>
<keyword evidence="2" id="KW-0408">Iron</keyword>
<comment type="caution">
    <text evidence="3">The sequence shown here is derived from an EMBL/GenBank/DDBJ whole genome shotgun (WGS) entry which is preliminary data.</text>
</comment>
<evidence type="ECO:0000256" key="2">
    <source>
        <dbReference type="ARBA" id="ARBA00023004"/>
    </source>
</evidence>
<organism evidence="3 4">
    <name type="scientific">Timema podura</name>
    <name type="common">Walking stick</name>
    <dbReference type="NCBI Taxonomy" id="61482"/>
    <lineage>
        <taxon>Eukaryota</taxon>
        <taxon>Metazoa</taxon>
        <taxon>Ecdysozoa</taxon>
        <taxon>Arthropoda</taxon>
        <taxon>Hexapoda</taxon>
        <taxon>Insecta</taxon>
        <taxon>Pterygota</taxon>
        <taxon>Neoptera</taxon>
        <taxon>Polyneoptera</taxon>
        <taxon>Phasmatodea</taxon>
        <taxon>Timematodea</taxon>
        <taxon>Timematoidea</taxon>
        <taxon>Timematidae</taxon>
        <taxon>Timema</taxon>
    </lineage>
</organism>
<dbReference type="Proteomes" id="UP001153148">
    <property type="component" value="Unassembled WGS sequence"/>
</dbReference>
<dbReference type="InterPro" id="IPR042098">
    <property type="entry name" value="TauD-like_sf"/>
</dbReference>
<evidence type="ECO:0000313" key="4">
    <source>
        <dbReference type="Proteomes" id="UP001153148"/>
    </source>
</evidence>
<dbReference type="SUPFAM" id="SSF51197">
    <property type="entry name" value="Clavaminate synthase-like"/>
    <property type="match status" value="1"/>
</dbReference>
<gene>
    <name evidence="3" type="ORF">TPAB3V08_LOCUS7276</name>
</gene>
<protein>
    <recommendedName>
        <fullName evidence="5">TauD/TfdA-like domain-containing protein</fullName>
    </recommendedName>
</protein>
<keyword evidence="4" id="KW-1185">Reference proteome</keyword>
<proteinExistence type="predicted"/>
<keyword evidence="1" id="KW-0560">Oxidoreductase</keyword>
<evidence type="ECO:0000313" key="3">
    <source>
        <dbReference type="EMBL" id="CAG2060320.1"/>
    </source>
</evidence>